<evidence type="ECO:0000259" key="1">
    <source>
        <dbReference type="SMART" id="SM00479"/>
    </source>
</evidence>
<dbReference type="EMBL" id="VUNS01000027">
    <property type="protein sequence ID" value="MST99018.1"/>
    <property type="molecule type" value="Genomic_DNA"/>
</dbReference>
<organism evidence="2 3">
    <name type="scientific">Victivallis lenta</name>
    <dbReference type="NCBI Taxonomy" id="2606640"/>
    <lineage>
        <taxon>Bacteria</taxon>
        <taxon>Pseudomonadati</taxon>
        <taxon>Lentisphaerota</taxon>
        <taxon>Lentisphaeria</taxon>
        <taxon>Victivallales</taxon>
        <taxon>Victivallaceae</taxon>
        <taxon>Victivallis</taxon>
    </lineage>
</organism>
<evidence type="ECO:0000313" key="2">
    <source>
        <dbReference type="EMBL" id="MST99018.1"/>
    </source>
</evidence>
<keyword evidence="2" id="KW-0378">Hydrolase</keyword>
<gene>
    <name evidence="2" type="ORF">FYJ85_18445</name>
</gene>
<dbReference type="RefSeq" id="WP_154420108.1">
    <property type="nucleotide sequence ID" value="NZ_VUNS01000027.1"/>
</dbReference>
<dbReference type="PANTHER" id="PTHR30231:SF41">
    <property type="entry name" value="DNA POLYMERASE III SUBUNIT EPSILON"/>
    <property type="match status" value="1"/>
</dbReference>
<dbReference type="Proteomes" id="UP000435649">
    <property type="component" value="Unassembled WGS sequence"/>
</dbReference>
<accession>A0A844G9E4</accession>
<dbReference type="SUPFAM" id="SSF53098">
    <property type="entry name" value="Ribonuclease H-like"/>
    <property type="match status" value="1"/>
</dbReference>
<dbReference type="GO" id="GO:0008408">
    <property type="term" value="F:3'-5' exonuclease activity"/>
    <property type="evidence" value="ECO:0007669"/>
    <property type="project" value="TreeGrafter"/>
</dbReference>
<dbReference type="GO" id="GO:0005829">
    <property type="term" value="C:cytosol"/>
    <property type="evidence" value="ECO:0007669"/>
    <property type="project" value="TreeGrafter"/>
</dbReference>
<name>A0A844G9E4_9BACT</name>
<dbReference type="GO" id="GO:0003676">
    <property type="term" value="F:nucleic acid binding"/>
    <property type="evidence" value="ECO:0007669"/>
    <property type="project" value="InterPro"/>
</dbReference>
<sequence>MKHEKQKILAAFDLETSGLDPAVHDIIEIAIVPLNPDFKRSDLPEFTARIKAVHPENADPESLKISGLNPFEGEDIQKVATDITKWMSDNHIERIEAVGHNLRFDLDFFQIKFPSLFRIFSSHFHDSMQLAIIINDISLLQTGKKLFPSVSLRNLKLQLGMEDPVQHRAMDDALDAAELYRRLQTKLIIN</sequence>
<feature type="domain" description="Exonuclease" evidence="1">
    <location>
        <begin position="8"/>
        <end position="189"/>
    </location>
</feature>
<keyword evidence="3" id="KW-1185">Reference proteome</keyword>
<proteinExistence type="predicted"/>
<comment type="caution">
    <text evidence="2">The sequence shown here is derived from an EMBL/GenBank/DDBJ whole genome shotgun (WGS) entry which is preliminary data.</text>
</comment>
<dbReference type="Pfam" id="PF00929">
    <property type="entry name" value="RNase_T"/>
    <property type="match status" value="1"/>
</dbReference>
<reference evidence="2 3" key="1">
    <citation type="submission" date="2019-08" db="EMBL/GenBank/DDBJ databases">
        <title>In-depth cultivation of the pig gut microbiome towards novel bacterial diversity and tailored functional studies.</title>
        <authorList>
            <person name="Wylensek D."/>
            <person name="Hitch T.C.A."/>
            <person name="Clavel T."/>
        </authorList>
    </citation>
    <scope>NUCLEOTIDE SEQUENCE [LARGE SCALE GENOMIC DNA]</scope>
    <source>
        <strain evidence="2 3">BBE-744-WT-12</strain>
    </source>
</reference>
<dbReference type="InterPro" id="IPR012337">
    <property type="entry name" value="RNaseH-like_sf"/>
</dbReference>
<dbReference type="Gene3D" id="3.30.420.10">
    <property type="entry name" value="Ribonuclease H-like superfamily/Ribonuclease H"/>
    <property type="match status" value="1"/>
</dbReference>
<keyword evidence="2" id="KW-0540">Nuclease</keyword>
<evidence type="ECO:0000313" key="3">
    <source>
        <dbReference type="Proteomes" id="UP000435649"/>
    </source>
</evidence>
<dbReference type="SMART" id="SM00479">
    <property type="entry name" value="EXOIII"/>
    <property type="match status" value="1"/>
</dbReference>
<keyword evidence="2" id="KW-0269">Exonuclease</keyword>
<dbReference type="InterPro" id="IPR036397">
    <property type="entry name" value="RNaseH_sf"/>
</dbReference>
<protein>
    <submittedName>
        <fullName evidence="2">3'-5' exonuclease</fullName>
    </submittedName>
</protein>
<dbReference type="CDD" id="cd06127">
    <property type="entry name" value="DEDDh"/>
    <property type="match status" value="1"/>
</dbReference>
<dbReference type="PANTHER" id="PTHR30231">
    <property type="entry name" value="DNA POLYMERASE III SUBUNIT EPSILON"/>
    <property type="match status" value="1"/>
</dbReference>
<dbReference type="InterPro" id="IPR013520">
    <property type="entry name" value="Ribonucl_H"/>
</dbReference>
<dbReference type="AlphaFoldDB" id="A0A844G9E4"/>
<dbReference type="GO" id="GO:0045004">
    <property type="term" value="P:DNA replication proofreading"/>
    <property type="evidence" value="ECO:0007669"/>
    <property type="project" value="TreeGrafter"/>
</dbReference>